<keyword evidence="8 10" id="KW-0664">Pyridoxine biosynthesis</keyword>
<evidence type="ECO:0000256" key="7">
    <source>
        <dbReference type="ARBA" id="ARBA00023027"/>
    </source>
</evidence>
<sequence length="335" mass="35598">MLNDLPRLAITLGEPAGIGPDIVLTLAQQSIPARLVIFADPEVLLQRASQLGLTIQLHTYCSDKPSILNPHQPGHLYVQSIAVSQPVISGKLNPANAPYVLATLQQAGQSCMDNHFDALVTAPIHKGVINEAGIPFSGHTEFLAEQTGAKTVVMMLAIPGLRIALVTTHLPLSQVSTAITSFRLESIIQTLNIELKNKLGIDTPHILVCGLNPHAGEGGHLGQEEIVTIIPTLNKLRAQGIQLIGPVSADTAFTSSSLAGIDVVLTMYHDQGLPVLKQRGFGKAVNITLGLPIIRTSVDHGTALELAGTGQASSNSLYCAIQMTLEIIMQSRSKR</sequence>
<feature type="binding site" evidence="10">
    <location>
        <position position="286"/>
    </location>
    <ligand>
        <name>substrate</name>
    </ligand>
</feature>
<comment type="subunit">
    <text evidence="10">Homodimer.</text>
</comment>
<gene>
    <name evidence="10" type="primary">pdxA</name>
    <name evidence="11" type="ORF">THII_1962</name>
</gene>
<evidence type="ECO:0000256" key="3">
    <source>
        <dbReference type="ARBA" id="ARBA00022833"/>
    </source>
</evidence>
<dbReference type="GO" id="GO:0008270">
    <property type="term" value="F:zinc ion binding"/>
    <property type="evidence" value="ECO:0007669"/>
    <property type="project" value="UniProtKB-UniRule"/>
</dbReference>
<comment type="miscellaneous">
    <text evidence="10">The active site is located at the dimer interface.</text>
</comment>
<feature type="binding site" evidence="10">
    <location>
        <position position="295"/>
    </location>
    <ligand>
        <name>substrate</name>
    </ligand>
</feature>
<dbReference type="GO" id="GO:0050570">
    <property type="term" value="F:4-hydroxythreonine-4-phosphate dehydrogenase activity"/>
    <property type="evidence" value="ECO:0007669"/>
    <property type="project" value="UniProtKB-UniRule"/>
</dbReference>
<dbReference type="EC" id="1.1.1.262" evidence="10"/>
<dbReference type="PANTHER" id="PTHR30004:SF5">
    <property type="entry name" value="4-HYDROXYTHREONINE-4-PHOSPHATE DEHYDROGENASE"/>
    <property type="match status" value="1"/>
</dbReference>
<evidence type="ECO:0000256" key="8">
    <source>
        <dbReference type="ARBA" id="ARBA00023096"/>
    </source>
</evidence>
<keyword evidence="9 10" id="KW-0170">Cobalt</keyword>
<proteinExistence type="inferred from homology"/>
<dbReference type="HAMAP" id="MF_00536">
    <property type="entry name" value="PdxA"/>
    <property type="match status" value="1"/>
</dbReference>
<feature type="binding site" evidence="10">
    <location>
        <position position="139"/>
    </location>
    <ligand>
        <name>substrate</name>
    </ligand>
</feature>
<keyword evidence="7 10" id="KW-0520">NAD</keyword>
<dbReference type="UniPathway" id="UPA00244">
    <property type="reaction ID" value="UER00312"/>
</dbReference>
<dbReference type="HOGENOM" id="CLU_040168_2_0_6"/>
<evidence type="ECO:0000313" key="11">
    <source>
        <dbReference type="EMBL" id="BAP56259.1"/>
    </source>
</evidence>
<evidence type="ECO:0000256" key="6">
    <source>
        <dbReference type="ARBA" id="ARBA00023002"/>
    </source>
</evidence>
<keyword evidence="3 10" id="KW-0862">Zinc</keyword>
<dbReference type="EMBL" id="AP014633">
    <property type="protein sequence ID" value="BAP56259.1"/>
    <property type="molecule type" value="Genomic_DNA"/>
</dbReference>
<feature type="binding site" evidence="10">
    <location>
        <position position="269"/>
    </location>
    <ligand>
        <name>a divalent metal cation</name>
        <dbReference type="ChEBI" id="CHEBI:60240"/>
        <note>ligand shared between dimeric partners</note>
    </ligand>
</feature>
<dbReference type="InterPro" id="IPR037510">
    <property type="entry name" value="PdxA"/>
</dbReference>
<keyword evidence="12" id="KW-1185">Reference proteome</keyword>
<evidence type="ECO:0000256" key="1">
    <source>
        <dbReference type="ARBA" id="ARBA00022490"/>
    </source>
</evidence>
<evidence type="ECO:0000256" key="5">
    <source>
        <dbReference type="ARBA" id="ARBA00022857"/>
    </source>
</evidence>
<dbReference type="GO" id="GO:0051287">
    <property type="term" value="F:NAD binding"/>
    <property type="evidence" value="ECO:0007669"/>
    <property type="project" value="InterPro"/>
</dbReference>
<dbReference type="GO" id="GO:0005737">
    <property type="term" value="C:cytoplasm"/>
    <property type="evidence" value="ECO:0007669"/>
    <property type="project" value="UniProtKB-SubCell"/>
</dbReference>
<dbReference type="SUPFAM" id="SSF53659">
    <property type="entry name" value="Isocitrate/Isopropylmalate dehydrogenase-like"/>
    <property type="match status" value="1"/>
</dbReference>
<comment type="pathway">
    <text evidence="10">Cofactor biosynthesis; pyridoxine 5'-phosphate biosynthesis; pyridoxine 5'-phosphate from D-erythrose 4-phosphate: step 4/5.</text>
</comment>
<comment type="similarity">
    <text evidence="10">Belongs to the PdxA family.</text>
</comment>
<dbReference type="GO" id="GO:0000287">
    <property type="term" value="F:magnesium ion binding"/>
    <property type="evidence" value="ECO:0007669"/>
    <property type="project" value="UniProtKB-UniRule"/>
</dbReference>
<dbReference type="InterPro" id="IPR005255">
    <property type="entry name" value="PdxA_fam"/>
</dbReference>
<evidence type="ECO:0000256" key="4">
    <source>
        <dbReference type="ARBA" id="ARBA00022842"/>
    </source>
</evidence>
<feature type="binding site" evidence="10">
    <location>
        <position position="214"/>
    </location>
    <ligand>
        <name>a divalent metal cation</name>
        <dbReference type="ChEBI" id="CHEBI:60240"/>
        <note>ligand shared between dimeric partners</note>
    </ligand>
</feature>
<keyword evidence="2 10" id="KW-0479">Metal-binding</keyword>
<feature type="binding site" evidence="10">
    <location>
        <position position="277"/>
    </location>
    <ligand>
        <name>substrate</name>
    </ligand>
</feature>
<dbReference type="OrthoDB" id="9801783at2"/>
<comment type="cofactor">
    <cofactor evidence="10">
        <name>Zn(2+)</name>
        <dbReference type="ChEBI" id="CHEBI:29105"/>
    </cofactor>
    <cofactor evidence="10">
        <name>Mg(2+)</name>
        <dbReference type="ChEBI" id="CHEBI:18420"/>
    </cofactor>
    <cofactor evidence="10">
        <name>Co(2+)</name>
        <dbReference type="ChEBI" id="CHEBI:48828"/>
    </cofactor>
    <text evidence="10">Binds 1 divalent metal cation per subunit. Can use ions such as Zn(2+), Mg(2+) or Co(2+).</text>
</comment>
<dbReference type="GO" id="GO:0008615">
    <property type="term" value="P:pyridoxine biosynthetic process"/>
    <property type="evidence" value="ECO:0007669"/>
    <property type="project" value="UniProtKB-UniRule"/>
</dbReference>
<dbReference type="Gene3D" id="3.40.718.10">
    <property type="entry name" value="Isopropylmalate Dehydrogenase"/>
    <property type="match status" value="1"/>
</dbReference>
<dbReference type="KEGG" id="tig:THII_1962"/>
<keyword evidence="6 10" id="KW-0560">Oxidoreductase</keyword>
<evidence type="ECO:0000256" key="10">
    <source>
        <dbReference type="HAMAP-Rule" id="MF_00536"/>
    </source>
</evidence>
<keyword evidence="5 10" id="KW-0521">NADP</keyword>
<dbReference type="AlphaFoldDB" id="A0A090AGF5"/>
<name>A0A090AGF5_9GAMM</name>
<comment type="subcellular location">
    <subcellularLocation>
        <location evidence="10">Cytoplasm</location>
    </subcellularLocation>
</comment>
<keyword evidence="4 10" id="KW-0460">Magnesium</keyword>
<evidence type="ECO:0000256" key="9">
    <source>
        <dbReference type="ARBA" id="ARBA00023285"/>
    </source>
</evidence>
<keyword evidence="1 10" id="KW-0963">Cytoplasm</keyword>
<dbReference type="Pfam" id="PF04166">
    <property type="entry name" value="PdxA"/>
    <property type="match status" value="1"/>
</dbReference>
<feature type="binding site" evidence="10">
    <location>
        <position position="140"/>
    </location>
    <ligand>
        <name>substrate</name>
    </ligand>
</feature>
<dbReference type="STRING" id="40754.THII_1962"/>
<comment type="function">
    <text evidence="10">Catalyzes the NAD(P)-dependent oxidation of 4-(phosphooxy)-L-threonine (HTP) into 2-amino-3-oxo-4-(phosphooxy)butyric acid which spontaneously decarboxylates to form 3-amino-2-oxopropyl phosphate (AHAP).</text>
</comment>
<feature type="binding site" evidence="10">
    <location>
        <position position="169"/>
    </location>
    <ligand>
        <name>a divalent metal cation</name>
        <dbReference type="ChEBI" id="CHEBI:60240"/>
        <note>ligand shared between dimeric partners</note>
    </ligand>
</feature>
<protein>
    <recommendedName>
        <fullName evidence="10">4-hydroxythreonine-4-phosphate dehydrogenase</fullName>
        <ecNumber evidence="10">1.1.1.262</ecNumber>
    </recommendedName>
    <alternativeName>
        <fullName evidence="10">4-(phosphohydroxy)-L-threonine dehydrogenase</fullName>
    </alternativeName>
</protein>
<dbReference type="NCBIfam" id="TIGR00557">
    <property type="entry name" value="pdxA"/>
    <property type="match status" value="1"/>
</dbReference>
<comment type="catalytic activity">
    <reaction evidence="10">
        <text>4-(phosphooxy)-L-threonine + NAD(+) = 3-amino-2-oxopropyl phosphate + CO2 + NADH</text>
        <dbReference type="Rhea" id="RHEA:32275"/>
        <dbReference type="ChEBI" id="CHEBI:16526"/>
        <dbReference type="ChEBI" id="CHEBI:57279"/>
        <dbReference type="ChEBI" id="CHEBI:57540"/>
        <dbReference type="ChEBI" id="CHEBI:57945"/>
        <dbReference type="ChEBI" id="CHEBI:58452"/>
        <dbReference type="EC" id="1.1.1.262"/>
    </reaction>
</comment>
<dbReference type="Proteomes" id="UP000031623">
    <property type="component" value="Chromosome"/>
</dbReference>
<dbReference type="GO" id="GO:0042823">
    <property type="term" value="P:pyridoxal phosphate biosynthetic process"/>
    <property type="evidence" value="ECO:0007669"/>
    <property type="project" value="UniProtKB-UniRule"/>
</dbReference>
<organism evidence="11 12">
    <name type="scientific">Thioploca ingrica</name>
    <dbReference type="NCBI Taxonomy" id="40754"/>
    <lineage>
        <taxon>Bacteria</taxon>
        <taxon>Pseudomonadati</taxon>
        <taxon>Pseudomonadota</taxon>
        <taxon>Gammaproteobacteria</taxon>
        <taxon>Thiotrichales</taxon>
        <taxon>Thiotrichaceae</taxon>
        <taxon>Thioploca</taxon>
    </lineage>
</organism>
<dbReference type="GO" id="GO:0050897">
    <property type="term" value="F:cobalt ion binding"/>
    <property type="evidence" value="ECO:0007669"/>
    <property type="project" value="UniProtKB-UniRule"/>
</dbReference>
<evidence type="ECO:0000256" key="2">
    <source>
        <dbReference type="ARBA" id="ARBA00022723"/>
    </source>
</evidence>
<evidence type="ECO:0000313" key="12">
    <source>
        <dbReference type="Proteomes" id="UP000031623"/>
    </source>
</evidence>
<dbReference type="PANTHER" id="PTHR30004">
    <property type="entry name" value="4-HYDROXYTHREONINE-4-PHOSPHATE DEHYDROGENASE"/>
    <property type="match status" value="1"/>
</dbReference>
<accession>A0A090AGF5</accession>
<reference evidence="11 12" key="1">
    <citation type="journal article" date="2014" name="ISME J.">
        <title>Ecophysiology of Thioploca ingrica as revealed by the complete genome sequence supplemented with proteomic evidence.</title>
        <authorList>
            <person name="Kojima H."/>
            <person name="Ogura Y."/>
            <person name="Yamamoto N."/>
            <person name="Togashi T."/>
            <person name="Mori H."/>
            <person name="Watanabe T."/>
            <person name="Nemoto F."/>
            <person name="Kurokawa K."/>
            <person name="Hayashi T."/>
            <person name="Fukui M."/>
        </authorList>
    </citation>
    <scope>NUCLEOTIDE SEQUENCE [LARGE SCALE GENOMIC DNA]</scope>
</reference>